<dbReference type="STRING" id="1121416.SAMN02745220_04167"/>
<dbReference type="PANTHER" id="PTHR33531">
    <property type="entry name" value="RUBRERYTHRIN SUBFAMILY"/>
    <property type="match status" value="1"/>
</dbReference>
<gene>
    <name evidence="2" type="ORF">SAMN02745220_04167</name>
</gene>
<name>A0A1M7YGC4_9BACT</name>
<dbReference type="InterPro" id="IPR009078">
    <property type="entry name" value="Ferritin-like_SF"/>
</dbReference>
<evidence type="ECO:0000259" key="1">
    <source>
        <dbReference type="Pfam" id="PF02915"/>
    </source>
</evidence>
<reference evidence="2 3" key="1">
    <citation type="submission" date="2016-12" db="EMBL/GenBank/DDBJ databases">
        <authorList>
            <person name="Song W.-J."/>
            <person name="Kurnit D.M."/>
        </authorList>
    </citation>
    <scope>NUCLEOTIDE SEQUENCE [LARGE SCALE GENOMIC DNA]</scope>
    <source>
        <strain evidence="2 3">DSM 18488</strain>
    </source>
</reference>
<keyword evidence="3" id="KW-1185">Reference proteome</keyword>
<organism evidence="2 3">
    <name type="scientific">Desulfopila aestuarii DSM 18488</name>
    <dbReference type="NCBI Taxonomy" id="1121416"/>
    <lineage>
        <taxon>Bacteria</taxon>
        <taxon>Pseudomonadati</taxon>
        <taxon>Thermodesulfobacteriota</taxon>
        <taxon>Desulfobulbia</taxon>
        <taxon>Desulfobulbales</taxon>
        <taxon>Desulfocapsaceae</taxon>
        <taxon>Desulfopila</taxon>
    </lineage>
</organism>
<dbReference type="EMBL" id="FRFE01000028">
    <property type="protein sequence ID" value="SHO51694.1"/>
    <property type="molecule type" value="Genomic_DNA"/>
</dbReference>
<dbReference type="InterPro" id="IPR003251">
    <property type="entry name" value="Rr_diiron-bd_dom"/>
</dbReference>
<dbReference type="PANTHER" id="PTHR33531:SF10">
    <property type="entry name" value="BLR7895 PROTEIN"/>
    <property type="match status" value="1"/>
</dbReference>
<evidence type="ECO:0000313" key="2">
    <source>
        <dbReference type="EMBL" id="SHO51694.1"/>
    </source>
</evidence>
<dbReference type="SUPFAM" id="SSF47240">
    <property type="entry name" value="Ferritin-like"/>
    <property type="match status" value="1"/>
</dbReference>
<evidence type="ECO:0000313" key="3">
    <source>
        <dbReference type="Proteomes" id="UP000184603"/>
    </source>
</evidence>
<dbReference type="CDD" id="cd01045">
    <property type="entry name" value="Ferritin_like_AB"/>
    <property type="match status" value="1"/>
</dbReference>
<dbReference type="Pfam" id="PF02915">
    <property type="entry name" value="Rubrerythrin"/>
    <property type="match status" value="1"/>
</dbReference>
<feature type="domain" description="Rubrerythrin diiron-binding" evidence="1">
    <location>
        <begin position="9"/>
        <end position="145"/>
    </location>
</feature>
<dbReference type="GO" id="GO:0016491">
    <property type="term" value="F:oxidoreductase activity"/>
    <property type="evidence" value="ECO:0007669"/>
    <property type="project" value="InterPro"/>
</dbReference>
<dbReference type="Gene3D" id="1.20.1260.10">
    <property type="match status" value="1"/>
</dbReference>
<dbReference type="OrthoDB" id="1118885at2"/>
<proteinExistence type="predicted"/>
<accession>A0A1M7YGC4</accession>
<dbReference type="InterPro" id="IPR012347">
    <property type="entry name" value="Ferritin-like"/>
</dbReference>
<dbReference type="GO" id="GO:0046872">
    <property type="term" value="F:metal ion binding"/>
    <property type="evidence" value="ECO:0007669"/>
    <property type="project" value="InterPro"/>
</dbReference>
<protein>
    <submittedName>
        <fullName evidence="2">Rubrerythrin</fullName>
    </submittedName>
</protein>
<dbReference type="RefSeq" id="WP_073615593.1">
    <property type="nucleotide sequence ID" value="NZ_FRFE01000028.1"/>
</dbReference>
<sequence length="158" mass="18022">MDFDSLKGIIDFAISQEQEAADFYRSVGEREVQDGKKHLFLQFAAEEDKHRRLLENLKSGSGGSDAALVDTYTFTWITDIKRSNYVADLVYTPGMPYRDILMLAAKREEKALELYNLLLAKAEDDAARKLFKMLCQEEAKHKLALETTLDDYMAELGD</sequence>
<dbReference type="AlphaFoldDB" id="A0A1M7YGC4"/>
<dbReference type="Proteomes" id="UP000184603">
    <property type="component" value="Unassembled WGS sequence"/>
</dbReference>